<accession>A0A9D2A811</accession>
<dbReference type="Gene3D" id="1.10.10.10">
    <property type="entry name" value="Winged helix-like DNA-binding domain superfamily/Winged helix DNA-binding domain"/>
    <property type="match status" value="1"/>
</dbReference>
<dbReference type="PANTHER" id="PTHR43537">
    <property type="entry name" value="TRANSCRIPTIONAL REGULATOR, GNTR FAMILY"/>
    <property type="match status" value="1"/>
</dbReference>
<dbReference type="Pfam" id="PF07729">
    <property type="entry name" value="FCD"/>
    <property type="match status" value="1"/>
</dbReference>
<dbReference type="InterPro" id="IPR008920">
    <property type="entry name" value="TF_FadR/GntR_C"/>
</dbReference>
<reference evidence="5" key="1">
    <citation type="journal article" date="2021" name="PeerJ">
        <title>Extensive microbial diversity within the chicken gut microbiome revealed by metagenomics and culture.</title>
        <authorList>
            <person name="Gilroy R."/>
            <person name="Ravi A."/>
            <person name="Getino M."/>
            <person name="Pursley I."/>
            <person name="Horton D.L."/>
            <person name="Alikhan N.F."/>
            <person name="Baker D."/>
            <person name="Gharbi K."/>
            <person name="Hall N."/>
            <person name="Watson M."/>
            <person name="Adriaenssens E.M."/>
            <person name="Foster-Nyarko E."/>
            <person name="Jarju S."/>
            <person name="Secka A."/>
            <person name="Antonio M."/>
            <person name="Oren A."/>
            <person name="Chaudhuri R.R."/>
            <person name="La Ragione R."/>
            <person name="Hildebrand F."/>
            <person name="Pallen M.J."/>
        </authorList>
    </citation>
    <scope>NUCLEOTIDE SEQUENCE</scope>
    <source>
        <strain evidence="5">ChiHejej3B27-3195</strain>
    </source>
</reference>
<dbReference type="PANTHER" id="PTHR43537:SF44">
    <property type="entry name" value="GNTR FAMILY REGULATORY PROTEIN"/>
    <property type="match status" value="1"/>
</dbReference>
<dbReference type="InterPro" id="IPR036388">
    <property type="entry name" value="WH-like_DNA-bd_sf"/>
</dbReference>
<keyword evidence="2" id="KW-0238">DNA-binding</keyword>
<dbReference type="Pfam" id="PF00392">
    <property type="entry name" value="GntR"/>
    <property type="match status" value="1"/>
</dbReference>
<evidence type="ECO:0000256" key="2">
    <source>
        <dbReference type="ARBA" id="ARBA00023125"/>
    </source>
</evidence>
<dbReference type="GO" id="GO:0003700">
    <property type="term" value="F:DNA-binding transcription factor activity"/>
    <property type="evidence" value="ECO:0007669"/>
    <property type="project" value="InterPro"/>
</dbReference>
<sequence length="254" mass="27910">MRGNTVGNRVHQTLLDSLGARIASGDPAPGSSFTLADLEQDYSASRTAAREAVKVLESIRMVESRRRLGIRVRPREDWDALDEHLMRWNLSGPFRQQQFEALLELRVAVEPLAARLAAIRATDAQRAELLRLATSLHELGSQGLGDSEPYLAIDVDYHRLLLLSSQNPQFTALTKPVEMVLSWRANLGLTPSIPVAGTLEDHLRTARSIVDGDADAAERHARSHVRTVWGEIAISRRPARDSPAAAAQPGTHGQ</sequence>
<gene>
    <name evidence="5" type="ORF">H9871_06235</name>
</gene>
<feature type="domain" description="HTH gntR-type" evidence="4">
    <location>
        <begin position="8"/>
        <end position="75"/>
    </location>
</feature>
<comment type="caution">
    <text evidence="5">The sequence shown here is derived from an EMBL/GenBank/DDBJ whole genome shotgun (WGS) entry which is preliminary data.</text>
</comment>
<dbReference type="Proteomes" id="UP000824151">
    <property type="component" value="Unassembled WGS sequence"/>
</dbReference>
<evidence type="ECO:0000259" key="4">
    <source>
        <dbReference type="PROSITE" id="PS50949"/>
    </source>
</evidence>
<keyword evidence="1" id="KW-0805">Transcription regulation</keyword>
<dbReference type="PROSITE" id="PS50949">
    <property type="entry name" value="HTH_GNTR"/>
    <property type="match status" value="1"/>
</dbReference>
<evidence type="ECO:0000313" key="6">
    <source>
        <dbReference type="Proteomes" id="UP000824151"/>
    </source>
</evidence>
<keyword evidence="3" id="KW-0804">Transcription</keyword>
<evidence type="ECO:0000256" key="3">
    <source>
        <dbReference type="ARBA" id="ARBA00023163"/>
    </source>
</evidence>
<dbReference type="GO" id="GO:0003677">
    <property type="term" value="F:DNA binding"/>
    <property type="evidence" value="ECO:0007669"/>
    <property type="project" value="UniProtKB-KW"/>
</dbReference>
<reference evidence="5" key="2">
    <citation type="submission" date="2021-04" db="EMBL/GenBank/DDBJ databases">
        <authorList>
            <person name="Gilroy R."/>
        </authorList>
    </citation>
    <scope>NUCLEOTIDE SEQUENCE</scope>
    <source>
        <strain evidence="5">ChiHejej3B27-3195</strain>
    </source>
</reference>
<organism evidence="5 6">
    <name type="scientific">Candidatus Nesterenkonia stercoripullorum</name>
    <dbReference type="NCBI Taxonomy" id="2838701"/>
    <lineage>
        <taxon>Bacteria</taxon>
        <taxon>Bacillati</taxon>
        <taxon>Actinomycetota</taxon>
        <taxon>Actinomycetes</taxon>
        <taxon>Micrococcales</taxon>
        <taxon>Micrococcaceae</taxon>
        <taxon>Nesterenkonia</taxon>
    </lineage>
</organism>
<dbReference type="InterPro" id="IPR011711">
    <property type="entry name" value="GntR_C"/>
</dbReference>
<dbReference type="InterPro" id="IPR000524">
    <property type="entry name" value="Tscrpt_reg_HTH_GntR"/>
</dbReference>
<name>A0A9D2A811_9MICC</name>
<dbReference type="EMBL" id="DXGD01000229">
    <property type="protein sequence ID" value="HIW99724.1"/>
    <property type="molecule type" value="Genomic_DNA"/>
</dbReference>
<dbReference type="SMART" id="SM00895">
    <property type="entry name" value="FCD"/>
    <property type="match status" value="1"/>
</dbReference>
<proteinExistence type="predicted"/>
<dbReference type="SUPFAM" id="SSF46785">
    <property type="entry name" value="Winged helix' DNA-binding domain"/>
    <property type="match status" value="1"/>
</dbReference>
<protein>
    <submittedName>
        <fullName evidence="5">FCD domain-containing protein</fullName>
    </submittedName>
</protein>
<dbReference type="InterPro" id="IPR036390">
    <property type="entry name" value="WH_DNA-bd_sf"/>
</dbReference>
<evidence type="ECO:0000313" key="5">
    <source>
        <dbReference type="EMBL" id="HIW99724.1"/>
    </source>
</evidence>
<dbReference type="Gene3D" id="1.20.120.530">
    <property type="entry name" value="GntR ligand-binding domain-like"/>
    <property type="match status" value="1"/>
</dbReference>
<evidence type="ECO:0000256" key="1">
    <source>
        <dbReference type="ARBA" id="ARBA00023015"/>
    </source>
</evidence>
<dbReference type="SUPFAM" id="SSF48008">
    <property type="entry name" value="GntR ligand-binding domain-like"/>
    <property type="match status" value="1"/>
</dbReference>
<dbReference type="AlphaFoldDB" id="A0A9D2A811"/>